<dbReference type="GO" id="GO:0016757">
    <property type="term" value="F:glycosyltransferase activity"/>
    <property type="evidence" value="ECO:0007669"/>
    <property type="project" value="UniProtKB-KW"/>
</dbReference>
<comment type="subcellular location">
    <subcellularLocation>
        <location evidence="1">Membrane</location>
        <topology evidence="1">Single-pass type II membrane protein</topology>
    </subcellularLocation>
</comment>
<evidence type="ECO:0000256" key="2">
    <source>
        <dbReference type="ARBA" id="ARBA00022676"/>
    </source>
</evidence>
<comment type="caution">
    <text evidence="6">The sequence shown here is derived from an EMBL/GenBank/DDBJ whole genome shotgun (WGS) entry which is preliminary data.</text>
</comment>
<dbReference type="InterPro" id="IPR003406">
    <property type="entry name" value="Glyco_trans_14"/>
</dbReference>
<dbReference type="PANTHER" id="PTHR31042">
    <property type="entry name" value="CORE-2/I-BRANCHING BETA-1,6-N-ACETYLGLUCOSAMINYLTRANSFERASE FAMILY PROTEIN-RELATED"/>
    <property type="match status" value="1"/>
</dbReference>
<dbReference type="Pfam" id="PF02485">
    <property type="entry name" value="Branch"/>
    <property type="match status" value="1"/>
</dbReference>
<protein>
    <submittedName>
        <fullName evidence="6">Uncharacterized protein</fullName>
    </submittedName>
</protein>
<feature type="non-terminal residue" evidence="6">
    <location>
        <position position="1"/>
    </location>
</feature>
<accession>A0A833Y0F6</accession>
<reference evidence="6" key="1">
    <citation type="submission" date="2015-10" db="EMBL/GenBank/DDBJ databases">
        <authorList>
            <person name="Martinez-Garcia P.J."/>
            <person name="Crepeau M.W."/>
            <person name="Puiu D."/>
            <person name="Gonzalez-Ibeas D."/>
            <person name="Whalen J."/>
            <person name="Stevens K."/>
            <person name="Paul R."/>
            <person name="Butterfield T."/>
            <person name="Britton M."/>
            <person name="Reagan R."/>
            <person name="Chakraborty S."/>
            <person name="Walawage S.L."/>
            <person name="Vasquez-Gross H.A."/>
            <person name="Cardeno C."/>
            <person name="Famula R."/>
            <person name="Pratt K."/>
            <person name="Kuruganti S."/>
            <person name="Aradhya M.K."/>
            <person name="Leslie C.A."/>
            <person name="Dandekar A.M."/>
            <person name="Salzberg S.L."/>
            <person name="Wegrzyn J.L."/>
            <person name="Langley C.H."/>
            <person name="Neale D.B."/>
        </authorList>
    </citation>
    <scope>NUCLEOTIDE SEQUENCE</scope>
    <source>
        <tissue evidence="6">Leaves</tissue>
    </source>
</reference>
<dbReference type="PANTHER" id="PTHR31042:SF70">
    <property type="entry name" value="OS01G0695200 PROTEIN"/>
    <property type="match status" value="1"/>
</dbReference>
<evidence type="ECO:0000313" key="7">
    <source>
        <dbReference type="Proteomes" id="UP000619265"/>
    </source>
</evidence>
<name>A0A833Y0F6_JUGRE</name>
<sequence>YVRHLLRFFSKLIFFFCVLLCLLAFHRLQYSPSKLQAPIFTSRISRTLRACHHVHFEGPPKIAFLFLVGRDLPLDFLWGAFFKNGDVANFSIYIHSEPGFVFKETTTSLAFFYGQQLNNSIKVMWGESSMIEGERLLLEKALNDASNQRFVLLSDNILLILVWHSDVSGKYGTKSESEFYVLCDCCSFLDVKDNHYNSKMSLTILDKNWRKGSQWVILIRRHAEIVMDDDIILLVFREFCK</sequence>
<dbReference type="EMBL" id="LIHL02000001">
    <property type="protein sequence ID" value="KAF5481031.1"/>
    <property type="molecule type" value="Genomic_DNA"/>
</dbReference>
<gene>
    <name evidence="6" type="ORF">F2P56_001723</name>
</gene>
<keyword evidence="3" id="KW-0808">Transferase</keyword>
<feature type="non-terminal residue" evidence="6">
    <location>
        <position position="241"/>
    </location>
</feature>
<evidence type="ECO:0000256" key="4">
    <source>
        <dbReference type="ARBA" id="ARBA00023136"/>
    </source>
</evidence>
<dbReference type="GO" id="GO:0016020">
    <property type="term" value="C:membrane"/>
    <property type="evidence" value="ECO:0007669"/>
    <property type="project" value="UniProtKB-SubCell"/>
</dbReference>
<reference evidence="6" key="2">
    <citation type="submission" date="2020-03" db="EMBL/GenBank/DDBJ databases">
        <title>Walnut 2.0.</title>
        <authorList>
            <person name="Marrano A."/>
            <person name="Britton M."/>
            <person name="Zimin A.V."/>
            <person name="Zaini P.A."/>
            <person name="Workman R."/>
            <person name="Puiu D."/>
            <person name="Bianco L."/>
            <person name="Allen B.J."/>
            <person name="Troggio M."/>
            <person name="Leslie C.A."/>
            <person name="Timp W."/>
            <person name="Dendekar A."/>
            <person name="Salzberg S.L."/>
            <person name="Neale D.B."/>
        </authorList>
    </citation>
    <scope>NUCLEOTIDE SEQUENCE</scope>
    <source>
        <tissue evidence="6">Leaves</tissue>
    </source>
</reference>
<keyword evidence="5" id="KW-0325">Glycoprotein</keyword>
<dbReference type="InterPro" id="IPR044174">
    <property type="entry name" value="BC10-like"/>
</dbReference>
<keyword evidence="2" id="KW-0328">Glycosyltransferase</keyword>
<proteinExistence type="predicted"/>
<evidence type="ECO:0000313" key="6">
    <source>
        <dbReference type="EMBL" id="KAF5481031.1"/>
    </source>
</evidence>
<evidence type="ECO:0000256" key="1">
    <source>
        <dbReference type="ARBA" id="ARBA00004606"/>
    </source>
</evidence>
<keyword evidence="4" id="KW-0472">Membrane</keyword>
<evidence type="ECO:0000256" key="3">
    <source>
        <dbReference type="ARBA" id="ARBA00022679"/>
    </source>
</evidence>
<dbReference type="AlphaFoldDB" id="A0A833Y0F6"/>
<dbReference type="Gramene" id="Jr01_18650_p1">
    <property type="protein sequence ID" value="cds.Jr01_18650_p1"/>
    <property type="gene ID" value="Jr01_18650"/>
</dbReference>
<evidence type="ECO:0000256" key="5">
    <source>
        <dbReference type="ARBA" id="ARBA00023180"/>
    </source>
</evidence>
<dbReference type="Proteomes" id="UP000619265">
    <property type="component" value="Unassembled WGS sequence"/>
</dbReference>
<organism evidence="6 7">
    <name type="scientific">Juglans regia</name>
    <name type="common">English walnut</name>
    <dbReference type="NCBI Taxonomy" id="51240"/>
    <lineage>
        <taxon>Eukaryota</taxon>
        <taxon>Viridiplantae</taxon>
        <taxon>Streptophyta</taxon>
        <taxon>Embryophyta</taxon>
        <taxon>Tracheophyta</taxon>
        <taxon>Spermatophyta</taxon>
        <taxon>Magnoliopsida</taxon>
        <taxon>eudicotyledons</taxon>
        <taxon>Gunneridae</taxon>
        <taxon>Pentapetalae</taxon>
        <taxon>rosids</taxon>
        <taxon>fabids</taxon>
        <taxon>Fagales</taxon>
        <taxon>Juglandaceae</taxon>
        <taxon>Juglans</taxon>
    </lineage>
</organism>